<proteinExistence type="inferred from homology"/>
<accession>A0A8W8MF15</accession>
<dbReference type="EnsemblMetazoa" id="G32469.3">
    <property type="protein sequence ID" value="G32469.3:cds"/>
    <property type="gene ID" value="G32469"/>
</dbReference>
<sequence length="195" mass="21871">MELPQSMQDALTLAGESIHIPDAQFPSFVEVAFRGVINSNERNAIENLKEFTSKDPAAVKEAYAGLVAMVIEAAKQDTDIESLSSLLEDCKFPPERIKEVSETYQKNKPALQILLGSVGRTPAHIVDVDWRLDYYVKNNHMEKVNEAVYLITLKTELPSQKELQEVQFSCSQEQLQDLVGKLKDACKCLERISQG</sequence>
<evidence type="ECO:0000256" key="1">
    <source>
        <dbReference type="ARBA" id="ARBA00016548"/>
    </source>
</evidence>
<dbReference type="GO" id="GO:0006814">
    <property type="term" value="P:sodium ion transport"/>
    <property type="evidence" value="ECO:0007669"/>
    <property type="project" value="InterPro"/>
</dbReference>
<dbReference type="PANTHER" id="PTHR31159:SF1">
    <property type="entry name" value="COMM DOMAIN-CONTAINING PROTEIN 3"/>
    <property type="match status" value="1"/>
</dbReference>
<comment type="similarity">
    <text evidence="2">Belongs to the COMM domain-containing protein 3 family.</text>
</comment>
<dbReference type="OMA" id="DWRLDYC"/>
<dbReference type="InterPro" id="IPR017920">
    <property type="entry name" value="COMM"/>
</dbReference>
<dbReference type="CDD" id="cd04751">
    <property type="entry name" value="Commd3"/>
    <property type="match status" value="1"/>
</dbReference>
<dbReference type="OrthoDB" id="1917519at2759"/>
<evidence type="ECO:0000256" key="2">
    <source>
        <dbReference type="ARBA" id="ARBA00093469"/>
    </source>
</evidence>
<evidence type="ECO:0000313" key="4">
    <source>
        <dbReference type="EnsemblMetazoa" id="G32469.3:cds"/>
    </source>
</evidence>
<feature type="domain" description="COMM" evidence="3">
    <location>
        <begin position="124"/>
        <end position="193"/>
    </location>
</feature>
<dbReference type="AlphaFoldDB" id="A0A8W8MF15"/>
<keyword evidence="5" id="KW-1185">Reference proteome</keyword>
<reference evidence="4" key="1">
    <citation type="submission" date="2022-08" db="UniProtKB">
        <authorList>
            <consortium name="EnsemblMetazoa"/>
        </authorList>
    </citation>
    <scope>IDENTIFICATION</scope>
    <source>
        <strain evidence="4">05x7-T-G4-1.051#20</strain>
    </source>
</reference>
<evidence type="ECO:0000313" key="5">
    <source>
        <dbReference type="Proteomes" id="UP000005408"/>
    </source>
</evidence>
<dbReference type="PANTHER" id="PTHR31159">
    <property type="entry name" value="COMM DOMAIN-CONTAINING PROTEIN 3"/>
    <property type="match status" value="1"/>
</dbReference>
<dbReference type="EnsemblMetazoa" id="G32469.4">
    <property type="protein sequence ID" value="G32469.4:cds"/>
    <property type="gene ID" value="G32469"/>
</dbReference>
<dbReference type="InterPro" id="IPR037355">
    <property type="entry name" value="COMMD3"/>
</dbReference>
<dbReference type="Proteomes" id="UP000005408">
    <property type="component" value="Unassembled WGS sequence"/>
</dbReference>
<evidence type="ECO:0000259" key="3">
    <source>
        <dbReference type="PROSITE" id="PS51269"/>
    </source>
</evidence>
<organism evidence="4 5">
    <name type="scientific">Magallana gigas</name>
    <name type="common">Pacific oyster</name>
    <name type="synonym">Crassostrea gigas</name>
    <dbReference type="NCBI Taxonomy" id="29159"/>
    <lineage>
        <taxon>Eukaryota</taxon>
        <taxon>Metazoa</taxon>
        <taxon>Spiralia</taxon>
        <taxon>Lophotrochozoa</taxon>
        <taxon>Mollusca</taxon>
        <taxon>Bivalvia</taxon>
        <taxon>Autobranchia</taxon>
        <taxon>Pteriomorphia</taxon>
        <taxon>Ostreida</taxon>
        <taxon>Ostreoidea</taxon>
        <taxon>Ostreidae</taxon>
        <taxon>Magallana</taxon>
    </lineage>
</organism>
<dbReference type="Pfam" id="PF21672">
    <property type="entry name" value="COMM_HN"/>
    <property type="match status" value="1"/>
</dbReference>
<name>A0A8W8MF15_MAGGI</name>
<dbReference type="EnsemblMetazoa" id="G32469.1">
    <property type="protein sequence ID" value="G32469.1:cds"/>
    <property type="gene ID" value="G32469"/>
</dbReference>
<dbReference type="EnsemblMetazoa" id="G32469.6">
    <property type="protein sequence ID" value="G32469.6:cds"/>
    <property type="gene ID" value="G32469"/>
</dbReference>
<dbReference type="Pfam" id="PF07258">
    <property type="entry name" value="COMM_domain"/>
    <property type="match status" value="1"/>
</dbReference>
<dbReference type="EnsemblMetazoa" id="G32469.5">
    <property type="protein sequence ID" value="G32469.5:cds"/>
    <property type="gene ID" value="G32469"/>
</dbReference>
<protein>
    <recommendedName>
        <fullName evidence="1">COMM domain-containing protein 3</fullName>
    </recommendedName>
</protein>
<dbReference type="PROSITE" id="PS51269">
    <property type="entry name" value="COMM"/>
    <property type="match status" value="1"/>
</dbReference>
<dbReference type="EnsemblMetazoa" id="G32469.7">
    <property type="protein sequence ID" value="G32469.7:cds"/>
    <property type="gene ID" value="G32469"/>
</dbReference>